<feature type="compositionally biased region" description="Basic and acidic residues" evidence="1">
    <location>
        <begin position="255"/>
        <end position="267"/>
    </location>
</feature>
<feature type="region of interest" description="Disordered" evidence="1">
    <location>
        <begin position="125"/>
        <end position="405"/>
    </location>
</feature>
<feature type="compositionally biased region" description="Low complexity" evidence="1">
    <location>
        <begin position="375"/>
        <end position="393"/>
    </location>
</feature>
<evidence type="ECO:0000256" key="1">
    <source>
        <dbReference type="SAM" id="MobiDB-lite"/>
    </source>
</evidence>
<evidence type="ECO:0000313" key="2">
    <source>
        <dbReference type="EMBL" id="OAQ36526.1"/>
    </source>
</evidence>
<accession>A0A197KIV0</accession>
<protein>
    <recommendedName>
        <fullName evidence="4">GATA-type domain-containing protein</fullName>
    </recommendedName>
</protein>
<dbReference type="EMBL" id="KV442011">
    <property type="protein sequence ID" value="OAQ36526.1"/>
    <property type="molecule type" value="Genomic_DNA"/>
</dbReference>
<gene>
    <name evidence="2" type="ORF">K457DRAFT_169337</name>
</gene>
<name>A0A197KIV0_9FUNG</name>
<organism evidence="2 3">
    <name type="scientific">Linnemannia elongata AG-77</name>
    <dbReference type="NCBI Taxonomy" id="1314771"/>
    <lineage>
        <taxon>Eukaryota</taxon>
        <taxon>Fungi</taxon>
        <taxon>Fungi incertae sedis</taxon>
        <taxon>Mucoromycota</taxon>
        <taxon>Mortierellomycotina</taxon>
        <taxon>Mortierellomycetes</taxon>
        <taxon>Mortierellales</taxon>
        <taxon>Mortierellaceae</taxon>
        <taxon>Linnemannia</taxon>
    </lineage>
</organism>
<feature type="compositionally biased region" description="Basic and acidic residues" evidence="1">
    <location>
        <begin position="132"/>
        <end position="141"/>
    </location>
</feature>
<dbReference type="Proteomes" id="UP000078512">
    <property type="component" value="Unassembled WGS sequence"/>
</dbReference>
<feature type="compositionally biased region" description="Basic and acidic residues" evidence="1">
    <location>
        <begin position="208"/>
        <end position="240"/>
    </location>
</feature>
<feature type="compositionally biased region" description="Polar residues" evidence="1">
    <location>
        <begin position="145"/>
        <end position="155"/>
    </location>
</feature>
<feature type="compositionally biased region" description="Low complexity" evidence="1">
    <location>
        <begin position="13"/>
        <end position="32"/>
    </location>
</feature>
<dbReference type="OrthoDB" id="2162994at2759"/>
<keyword evidence="3" id="KW-1185">Reference proteome</keyword>
<evidence type="ECO:0008006" key="4">
    <source>
        <dbReference type="Google" id="ProtNLM"/>
    </source>
</evidence>
<reference evidence="2 3" key="1">
    <citation type="submission" date="2016-05" db="EMBL/GenBank/DDBJ databases">
        <title>Genome sequencing reveals origins of a unique bacterial endosymbiosis in the earliest lineages of terrestrial Fungi.</title>
        <authorList>
            <consortium name="DOE Joint Genome Institute"/>
            <person name="Uehling J."/>
            <person name="Gryganskyi A."/>
            <person name="Hameed K."/>
            <person name="Tschaplinski T."/>
            <person name="Misztal P."/>
            <person name="Wu S."/>
            <person name="Desiro A."/>
            <person name="Vande Pol N."/>
            <person name="Du Z.-Y."/>
            <person name="Zienkiewicz A."/>
            <person name="Zienkiewicz K."/>
            <person name="Morin E."/>
            <person name="Tisserant E."/>
            <person name="Splivallo R."/>
            <person name="Hainaut M."/>
            <person name="Henrissat B."/>
            <person name="Ohm R."/>
            <person name="Kuo A."/>
            <person name="Yan J."/>
            <person name="Lipzen A."/>
            <person name="Nolan M."/>
            <person name="Labutti K."/>
            <person name="Barry K."/>
            <person name="Goldstein A."/>
            <person name="Labbe J."/>
            <person name="Schadt C."/>
            <person name="Tuskan G."/>
            <person name="Grigoriev I."/>
            <person name="Martin F."/>
            <person name="Vilgalys R."/>
            <person name="Bonito G."/>
        </authorList>
    </citation>
    <scope>NUCLEOTIDE SEQUENCE [LARGE SCALE GENOMIC DNA]</scope>
    <source>
        <strain evidence="2 3">AG-77</strain>
    </source>
</reference>
<evidence type="ECO:0000313" key="3">
    <source>
        <dbReference type="Proteomes" id="UP000078512"/>
    </source>
</evidence>
<feature type="region of interest" description="Disordered" evidence="1">
    <location>
        <begin position="1"/>
        <end position="104"/>
    </location>
</feature>
<proteinExistence type="predicted"/>
<dbReference type="AlphaFoldDB" id="A0A197KIV0"/>
<dbReference type="STRING" id="1314771.A0A197KIV0"/>
<feature type="compositionally biased region" description="Low complexity" evidence="1">
    <location>
        <begin position="85"/>
        <end position="94"/>
    </location>
</feature>
<sequence>MASFRPDSSEPLQQQQHTQHHQQQQQQQQQQQESIDMQSSKRHSSTSQNKMVVTTLDGEEEEIEVIGSGISSSFQPASERRPRLPLKLPNLNYNAPEPTVYNYSPGTSVIFNPYRGHGKLLTQSYAASSDNESGHPPEHTYQRLPGSQSQEWSQNPYSQHSHPQPLPPSHPYDSDGYPSYHQQQHYPDYPSYRTPHDHPYPPYPSNGHDPRDPRDYRDSRDFPHPREAREPYESEFDSTHSRPRPSSPRIGSSAKPDDQEGRGRMDHYPPPLPRDSRVAQPPPMPHRLRSPHNAIDPPHPKNAHSPYDDPGSSRYHPFPSQQRSPADPWESSSEHRPRYPSAAIDIPQPPHRRSVNTPSDYRRHEPLDNARSQHHNSYPQQSPSSSAAGPSSYRDPFNPPRGEGPRYEFNRINYRMIFEYASEIRDCLIKGKVGSTDRLLHNAEILSKIFMGCRVDQEPIDHVEEELALNPHQLRCTSCNIVKTPEWRKGPLGKPYYSRWVYIDAWRCDMLSYLGLNP</sequence>